<name>A0ABY6F4H4_9GAMM</name>
<feature type="chain" id="PRO_5045936536" description="Porin" evidence="2">
    <location>
        <begin position="25"/>
        <end position="401"/>
    </location>
</feature>
<organism evidence="3 4">
    <name type="scientific">Moraxella nasicaprae</name>
    <dbReference type="NCBI Taxonomy" id="2904122"/>
    <lineage>
        <taxon>Bacteria</taxon>
        <taxon>Pseudomonadati</taxon>
        <taxon>Pseudomonadota</taxon>
        <taxon>Gammaproteobacteria</taxon>
        <taxon>Moraxellales</taxon>
        <taxon>Moraxellaceae</taxon>
        <taxon>Moraxella</taxon>
    </lineage>
</organism>
<evidence type="ECO:0008006" key="5">
    <source>
        <dbReference type="Google" id="ProtNLM"/>
    </source>
</evidence>
<dbReference type="SUPFAM" id="SSF56935">
    <property type="entry name" value="Porins"/>
    <property type="match status" value="1"/>
</dbReference>
<evidence type="ECO:0000256" key="1">
    <source>
        <dbReference type="ARBA" id="ARBA00022729"/>
    </source>
</evidence>
<gene>
    <name evidence="3" type="ORF">LU297_00645</name>
</gene>
<dbReference type="RefSeq" id="WP_263076497.1">
    <property type="nucleotide sequence ID" value="NZ_CP089977.1"/>
</dbReference>
<proteinExistence type="predicted"/>
<dbReference type="Proteomes" id="UP001063782">
    <property type="component" value="Chromosome"/>
</dbReference>
<dbReference type="PANTHER" id="PTHR34501:SF2">
    <property type="entry name" value="OUTER MEMBRANE PORIN F-RELATED"/>
    <property type="match status" value="1"/>
</dbReference>
<evidence type="ECO:0000313" key="3">
    <source>
        <dbReference type="EMBL" id="UXZ04996.1"/>
    </source>
</evidence>
<dbReference type="InterPro" id="IPR023614">
    <property type="entry name" value="Porin_dom_sf"/>
</dbReference>
<evidence type="ECO:0000256" key="2">
    <source>
        <dbReference type="SAM" id="SignalP"/>
    </source>
</evidence>
<dbReference type="PANTHER" id="PTHR34501">
    <property type="entry name" value="PROTEIN YDDL-RELATED"/>
    <property type="match status" value="1"/>
</dbReference>
<dbReference type="Gene3D" id="2.40.160.10">
    <property type="entry name" value="Porin"/>
    <property type="match status" value="1"/>
</dbReference>
<dbReference type="EMBL" id="CP089977">
    <property type="protein sequence ID" value="UXZ04996.1"/>
    <property type="molecule type" value="Genomic_DNA"/>
</dbReference>
<dbReference type="InterPro" id="IPR050298">
    <property type="entry name" value="Gram-neg_bact_OMP"/>
</dbReference>
<evidence type="ECO:0000313" key="4">
    <source>
        <dbReference type="Proteomes" id="UP001063782"/>
    </source>
</evidence>
<reference evidence="3" key="1">
    <citation type="submission" date="2021-12" db="EMBL/GenBank/DDBJ databases">
        <title>taxonomy of Moraxella sp. ZY201224.</title>
        <authorList>
            <person name="Li F."/>
        </authorList>
    </citation>
    <scope>NUCLEOTIDE SEQUENCE</scope>
    <source>
        <strain evidence="3">ZY201224</strain>
    </source>
</reference>
<keyword evidence="1 2" id="KW-0732">Signal</keyword>
<sequence>MKKTLLSTMIATAGVLAAANSAHAIFNLYKQDGLSLDINGEVNLYAETDKKEIEGQFPILKGLYQDASDERVRLAADQGSSWIDFRASQTLPNDWRVTGTLGMGYTQAGSGTYLNSANVSLDKLNVGAITLGRQYLHTGHVTRTGTYTPLDTFGEQAVRLDYYGLPNLHTSAYYLLPSSNDVRSEQDFAEVEGYGASASYKLPITDNQSLRLAAGYSNNRANPQTTDAFDAKSDNYAASLEYRAGRFLAAADYGRRDAKLNGQTVAGVDSDYLGFKLGFEVTPRFNIVAGYGKKESDRKYANGLTAQDATDQLLGQFYVEDGAGGYVFNPNTAGLSAQMSFPFMFEKLEEQQAYVRGDYYARENLRFYGQAQKEEVQAKQEGRDYAKLDNTSYRLGVSFVF</sequence>
<accession>A0ABY6F4H4</accession>
<feature type="signal peptide" evidence="2">
    <location>
        <begin position="1"/>
        <end position="24"/>
    </location>
</feature>
<keyword evidence="4" id="KW-1185">Reference proteome</keyword>
<protein>
    <recommendedName>
        <fullName evidence="5">Porin</fullName>
    </recommendedName>
</protein>